<dbReference type="GO" id="GO:0004519">
    <property type="term" value="F:endonuclease activity"/>
    <property type="evidence" value="ECO:0007669"/>
    <property type="project" value="UniProtKB-KW"/>
</dbReference>
<dbReference type="EMBL" id="JADOUF010000001">
    <property type="protein sequence ID" value="MBG6141034.1"/>
    <property type="molecule type" value="Genomic_DNA"/>
</dbReference>
<accession>A0A8J7KMY6</accession>
<evidence type="ECO:0000259" key="1">
    <source>
        <dbReference type="Pfam" id="PF04480"/>
    </source>
</evidence>
<name>A0A8J7KMY6_9ACTN</name>
<keyword evidence="3" id="KW-1185">Reference proteome</keyword>
<dbReference type="Proteomes" id="UP000622552">
    <property type="component" value="Unassembled WGS sequence"/>
</dbReference>
<comment type="caution">
    <text evidence="2">The sequence shown here is derived from an EMBL/GenBank/DDBJ whole genome shotgun (WGS) entry which is preliminary data.</text>
</comment>
<gene>
    <name evidence="2" type="ORF">IW245_007228</name>
</gene>
<dbReference type="InterPro" id="IPR011335">
    <property type="entry name" value="Restrct_endonuc-II-like"/>
</dbReference>
<feature type="domain" description="DUF559" evidence="1">
    <location>
        <begin position="170"/>
        <end position="233"/>
    </location>
</feature>
<dbReference type="AlphaFoldDB" id="A0A8J7KMY6"/>
<sequence>MRQIRAALRVLPARTVLSHETAALVHLLPNAFGVDPVAPVHVTLRQGRARSRVKLIVHTAVLLADEVHERVGLPVTSPARTWLDLAGLQSPRDHLALTDALLASREVTHEELAELLERSAGRRGVLTARTSLALADPLAQSPFESYTRLIMIDAGLRPVAQHEVRVDGARYLLDLALLESRVGVEFDGRVHAGQTIPDLRRQNALHRAGWVLLRYTGRDLLARPGMVRTEILATHSHRLPSKLR</sequence>
<keyword evidence="2" id="KW-0540">Nuclease</keyword>
<organism evidence="2 3">
    <name type="scientific">Longispora fulva</name>
    <dbReference type="NCBI Taxonomy" id="619741"/>
    <lineage>
        <taxon>Bacteria</taxon>
        <taxon>Bacillati</taxon>
        <taxon>Actinomycetota</taxon>
        <taxon>Actinomycetes</taxon>
        <taxon>Micromonosporales</taxon>
        <taxon>Micromonosporaceae</taxon>
        <taxon>Longispora</taxon>
    </lineage>
</organism>
<dbReference type="InterPro" id="IPR007569">
    <property type="entry name" value="DUF559"/>
</dbReference>
<proteinExistence type="predicted"/>
<evidence type="ECO:0000313" key="2">
    <source>
        <dbReference type="EMBL" id="MBG6141034.1"/>
    </source>
</evidence>
<dbReference type="SUPFAM" id="SSF52980">
    <property type="entry name" value="Restriction endonuclease-like"/>
    <property type="match status" value="1"/>
</dbReference>
<dbReference type="Pfam" id="PF04480">
    <property type="entry name" value="DUF559"/>
    <property type="match status" value="1"/>
</dbReference>
<reference evidence="2" key="1">
    <citation type="submission" date="2020-11" db="EMBL/GenBank/DDBJ databases">
        <title>Sequencing the genomes of 1000 actinobacteria strains.</title>
        <authorList>
            <person name="Klenk H.-P."/>
        </authorList>
    </citation>
    <scope>NUCLEOTIDE SEQUENCE</scope>
    <source>
        <strain evidence="2">DSM 45356</strain>
    </source>
</reference>
<evidence type="ECO:0000313" key="3">
    <source>
        <dbReference type="Proteomes" id="UP000622552"/>
    </source>
</evidence>
<protein>
    <submittedName>
        <fullName evidence="2">Very-short-patch-repair endonuclease</fullName>
    </submittedName>
</protein>
<dbReference type="RefSeq" id="WP_197007515.1">
    <property type="nucleotide sequence ID" value="NZ_BONS01000019.1"/>
</dbReference>
<dbReference type="Gene3D" id="3.40.960.10">
    <property type="entry name" value="VSR Endonuclease"/>
    <property type="match status" value="1"/>
</dbReference>
<keyword evidence="2" id="KW-0255">Endonuclease</keyword>
<keyword evidence="2" id="KW-0378">Hydrolase</keyword>